<proteinExistence type="predicted"/>
<organism evidence="1 2">
    <name type="scientific">Pristionchus fissidentatus</name>
    <dbReference type="NCBI Taxonomy" id="1538716"/>
    <lineage>
        <taxon>Eukaryota</taxon>
        <taxon>Metazoa</taxon>
        <taxon>Ecdysozoa</taxon>
        <taxon>Nematoda</taxon>
        <taxon>Chromadorea</taxon>
        <taxon>Rhabditida</taxon>
        <taxon>Rhabditina</taxon>
        <taxon>Diplogasteromorpha</taxon>
        <taxon>Diplogasteroidea</taxon>
        <taxon>Neodiplogasteridae</taxon>
        <taxon>Pristionchus</taxon>
    </lineage>
</organism>
<protein>
    <submittedName>
        <fullName evidence="1">Uncharacterized protein</fullName>
    </submittedName>
</protein>
<sequence>MNNCKVVDRFSSFQILSSLLLPIFSPSSLISLRIDAWFSLIFENGETFKPFDAENLASYKSKMVKELSEFSLILTPSYSSKNSIDNSLATEICSDCLKIGSTFIAVSRK</sequence>
<reference evidence="1" key="1">
    <citation type="submission" date="2023-10" db="EMBL/GenBank/DDBJ databases">
        <title>Genome assembly of Pristionchus species.</title>
        <authorList>
            <person name="Yoshida K."/>
            <person name="Sommer R.J."/>
        </authorList>
    </citation>
    <scope>NUCLEOTIDE SEQUENCE</scope>
    <source>
        <strain evidence="1">RS5133</strain>
    </source>
</reference>
<gene>
    <name evidence="1" type="ORF">PFISCL1PPCAC_25600</name>
</gene>
<evidence type="ECO:0000313" key="1">
    <source>
        <dbReference type="EMBL" id="GMT34305.1"/>
    </source>
</evidence>
<evidence type="ECO:0000313" key="2">
    <source>
        <dbReference type="Proteomes" id="UP001432322"/>
    </source>
</evidence>
<dbReference type="EMBL" id="BTSY01000006">
    <property type="protein sequence ID" value="GMT34305.1"/>
    <property type="molecule type" value="Genomic_DNA"/>
</dbReference>
<dbReference type="Proteomes" id="UP001432322">
    <property type="component" value="Unassembled WGS sequence"/>
</dbReference>
<name>A0AAV5WUR3_9BILA</name>
<feature type="non-terminal residue" evidence="1">
    <location>
        <position position="109"/>
    </location>
</feature>
<keyword evidence="2" id="KW-1185">Reference proteome</keyword>
<accession>A0AAV5WUR3</accession>
<comment type="caution">
    <text evidence="1">The sequence shown here is derived from an EMBL/GenBank/DDBJ whole genome shotgun (WGS) entry which is preliminary data.</text>
</comment>
<dbReference type="AlphaFoldDB" id="A0AAV5WUR3"/>